<keyword evidence="3" id="KW-1185">Reference proteome</keyword>
<proteinExistence type="predicted"/>
<evidence type="ECO:0000256" key="1">
    <source>
        <dbReference type="SAM" id="Phobius"/>
    </source>
</evidence>
<accession>A0A1N7RX73</accession>
<evidence type="ECO:0000313" key="2">
    <source>
        <dbReference type="EMBL" id="SIT39730.1"/>
    </source>
</evidence>
<organism evidence="2 3">
    <name type="scientific">Paraburkholderia ribeironis</name>
    <dbReference type="NCBI Taxonomy" id="1247936"/>
    <lineage>
        <taxon>Bacteria</taxon>
        <taxon>Pseudomonadati</taxon>
        <taxon>Pseudomonadota</taxon>
        <taxon>Betaproteobacteria</taxon>
        <taxon>Burkholderiales</taxon>
        <taxon>Burkholderiaceae</taxon>
        <taxon>Paraburkholderia</taxon>
    </lineage>
</organism>
<dbReference type="AlphaFoldDB" id="A0A1N7RX73"/>
<keyword evidence="1" id="KW-0472">Membrane</keyword>
<keyword evidence="1 2" id="KW-0812">Transmembrane</keyword>
<name>A0A1N7RX73_9BURK</name>
<dbReference type="STRING" id="1247936.BN2475_220052"/>
<dbReference type="Proteomes" id="UP000187012">
    <property type="component" value="Unassembled WGS sequence"/>
</dbReference>
<protein>
    <submittedName>
        <fullName evidence="2">Predicted transmembrane transcriptional regulator (Anti-sigma factor)</fullName>
    </submittedName>
</protein>
<feature type="transmembrane region" description="Helical" evidence="1">
    <location>
        <begin position="91"/>
        <end position="112"/>
    </location>
</feature>
<sequence length="242" mass="26155">MTSTDVPPGSPLTEADIQAYADGTLKPERAAFLRDYLGKDPGEARRVAFYDRLNTQIQQAFQSADEPPATRRVDGSHRTLLRMNPTGRRRGPLITVVVLVLTLAAASGWLAATQVSAQALDNAAVMALAETAARPFSTATPTRTAAAAPDLSAIGLRLVEQRVVPQGPFQRVNEFIYLNGDTQPIVLMSTLTLFATAQPQWSARRIGAIRLLTWTAHGQRFVVAGDARTHGLMRAADALTMH</sequence>
<dbReference type="RefSeq" id="WP_094779567.1">
    <property type="nucleotide sequence ID" value="NZ_CYGX02000022.1"/>
</dbReference>
<dbReference type="EMBL" id="CYGX02000022">
    <property type="protein sequence ID" value="SIT39730.1"/>
    <property type="molecule type" value="Genomic_DNA"/>
</dbReference>
<gene>
    <name evidence="2" type="ORF">BN2475_220052</name>
</gene>
<evidence type="ECO:0000313" key="3">
    <source>
        <dbReference type="Proteomes" id="UP000187012"/>
    </source>
</evidence>
<dbReference type="OrthoDB" id="8999091at2"/>
<keyword evidence="1" id="KW-1133">Transmembrane helix</keyword>
<reference evidence="2 3" key="1">
    <citation type="submission" date="2016-12" db="EMBL/GenBank/DDBJ databases">
        <authorList>
            <person name="Song W.-J."/>
            <person name="Kurnit D.M."/>
        </authorList>
    </citation>
    <scope>NUCLEOTIDE SEQUENCE [LARGE SCALE GENOMIC DNA]</scope>
    <source>
        <strain evidence="2 3">STM7296</strain>
    </source>
</reference>